<keyword evidence="4" id="KW-0378">Hydrolase</keyword>
<feature type="domain" description="Integrase catalytic" evidence="12">
    <location>
        <begin position="162"/>
        <end position="321"/>
    </location>
</feature>
<evidence type="ECO:0000256" key="6">
    <source>
        <dbReference type="ARBA" id="ARBA00022908"/>
    </source>
</evidence>
<dbReference type="GO" id="GO:0006508">
    <property type="term" value="P:proteolysis"/>
    <property type="evidence" value="ECO:0007669"/>
    <property type="project" value="UniProtKB-KW"/>
</dbReference>
<dbReference type="GO" id="GO:0003887">
    <property type="term" value="F:DNA-directed DNA polymerase activity"/>
    <property type="evidence" value="ECO:0007669"/>
    <property type="project" value="UniProtKB-KW"/>
</dbReference>
<dbReference type="PANTHER" id="PTHR37984">
    <property type="entry name" value="PROTEIN CBG26694"/>
    <property type="match status" value="1"/>
</dbReference>
<name>A0A8C7WXY3_9TELE</name>
<keyword evidence="6" id="KW-0229">DNA integration</keyword>
<dbReference type="Pfam" id="PF17921">
    <property type="entry name" value="Integrase_H2C2"/>
    <property type="match status" value="1"/>
</dbReference>
<organism evidence="13 14">
    <name type="scientific">Oryzias sinensis</name>
    <name type="common">Chinese medaka</name>
    <dbReference type="NCBI Taxonomy" id="183150"/>
    <lineage>
        <taxon>Eukaryota</taxon>
        <taxon>Metazoa</taxon>
        <taxon>Chordata</taxon>
        <taxon>Craniata</taxon>
        <taxon>Vertebrata</taxon>
        <taxon>Euteleostomi</taxon>
        <taxon>Actinopterygii</taxon>
        <taxon>Neopterygii</taxon>
        <taxon>Teleostei</taxon>
        <taxon>Neoteleostei</taxon>
        <taxon>Acanthomorphata</taxon>
        <taxon>Ovalentaria</taxon>
        <taxon>Atherinomorphae</taxon>
        <taxon>Beloniformes</taxon>
        <taxon>Adrianichthyidae</taxon>
        <taxon>Oryziinae</taxon>
        <taxon>Oryzias</taxon>
    </lineage>
</organism>
<dbReference type="PROSITE" id="PS50994">
    <property type="entry name" value="INTEGRASE"/>
    <property type="match status" value="1"/>
</dbReference>
<evidence type="ECO:0000256" key="4">
    <source>
        <dbReference type="ARBA" id="ARBA00022801"/>
    </source>
</evidence>
<evidence type="ECO:0000313" key="13">
    <source>
        <dbReference type="Ensembl" id="ENSOSIP00000004681.1"/>
    </source>
</evidence>
<dbReference type="InterPro" id="IPR012337">
    <property type="entry name" value="RNaseH-like_sf"/>
</dbReference>
<dbReference type="GO" id="GO:0003964">
    <property type="term" value="F:RNA-directed DNA polymerase activity"/>
    <property type="evidence" value="ECO:0007669"/>
    <property type="project" value="UniProtKB-KW"/>
</dbReference>
<evidence type="ECO:0000256" key="8">
    <source>
        <dbReference type="ARBA" id="ARBA00022932"/>
    </source>
</evidence>
<dbReference type="InterPro" id="IPR016130">
    <property type="entry name" value="Tyr_Pase_AS"/>
</dbReference>
<dbReference type="Gene3D" id="3.30.420.10">
    <property type="entry name" value="Ribonuclease H-like superfamily/Ribonuclease H"/>
    <property type="match status" value="1"/>
</dbReference>
<dbReference type="Pfam" id="PF00665">
    <property type="entry name" value="rve"/>
    <property type="match status" value="1"/>
</dbReference>
<dbReference type="Pfam" id="PF24626">
    <property type="entry name" value="SH3_Tf2-1"/>
    <property type="match status" value="1"/>
</dbReference>
<keyword evidence="5" id="KW-0460">Magnesium</keyword>
<evidence type="ECO:0000256" key="3">
    <source>
        <dbReference type="ARBA" id="ARBA00022750"/>
    </source>
</evidence>
<keyword evidence="8" id="KW-0808">Transferase</keyword>
<evidence type="ECO:0000256" key="5">
    <source>
        <dbReference type="ARBA" id="ARBA00022842"/>
    </source>
</evidence>
<sequence length="485" mass="54764">MEGLWINRLFFFILFFFFFECWCAAGVLSRLKCAVAQKRLENTALDHGAEPILPPSVRLAVLTNHIETQVRQAQTQLTIPSDCPASMLFVPEQLRSKVLHWCHSSPLHCHPGISRTTTVVKRSFWWPSLQSDVKKYVAACPVCARNKTSHQRTSGLLNPLLVPHRPWSHFTMDFVTGLPCSEGNNTVLTVVDRFSKMVHFVALPGLPSAKETADVVLRQDVRLHGVPRDIVSDRGPQFTAKFWSEFCRLLGVTVSLSSGFHPQSNGQSERLNQQLETSLRILCSSDPSSWSRNLIWAEYAHNTLPSTSTGLSPFEVVYGFLPPVFPALEGIVSVPLAQALVRRIHRVWSRARQTVLRTVDSYKRQADKYRRPAPLYKQGQQVWLSTSDLPLRVTHRKLAPCFVGPSPITKVVNPAAVRLRLPRPMRVHPPFHVSKIKPVQESDLVPPDRPPPPARIIDGGPAYDVKALLKSRRRGRGFQYLVDWE</sequence>
<accession>A0A8C7WXY3</accession>
<keyword evidence="10" id="KW-0233">DNA recombination</keyword>
<dbReference type="GO" id="GO:0006310">
    <property type="term" value="P:DNA recombination"/>
    <property type="evidence" value="ECO:0007669"/>
    <property type="project" value="UniProtKB-KW"/>
</dbReference>
<reference evidence="13" key="1">
    <citation type="submission" date="2025-08" db="UniProtKB">
        <authorList>
            <consortium name="Ensembl"/>
        </authorList>
    </citation>
    <scope>IDENTIFICATION</scope>
</reference>
<keyword evidence="8" id="KW-0239">DNA-directed DNA polymerase</keyword>
<proteinExistence type="predicted"/>
<dbReference type="GO" id="GO:0046872">
    <property type="term" value="F:metal ion binding"/>
    <property type="evidence" value="ECO:0007669"/>
    <property type="project" value="UniProtKB-KW"/>
</dbReference>
<keyword evidence="9" id="KW-0238">DNA-binding</keyword>
<dbReference type="GO" id="GO:0015074">
    <property type="term" value="P:DNA integration"/>
    <property type="evidence" value="ECO:0007669"/>
    <property type="project" value="UniProtKB-KW"/>
</dbReference>
<evidence type="ECO:0000256" key="1">
    <source>
        <dbReference type="ARBA" id="ARBA00022670"/>
    </source>
</evidence>
<dbReference type="SUPFAM" id="SSF54160">
    <property type="entry name" value="Chromo domain-like"/>
    <property type="match status" value="1"/>
</dbReference>
<evidence type="ECO:0000256" key="2">
    <source>
        <dbReference type="ARBA" id="ARBA00022723"/>
    </source>
</evidence>
<evidence type="ECO:0000259" key="12">
    <source>
        <dbReference type="PROSITE" id="PS50994"/>
    </source>
</evidence>
<dbReference type="PANTHER" id="PTHR37984:SF15">
    <property type="entry name" value="INTEGRASE CATALYTIC DOMAIN-CONTAINING PROTEIN"/>
    <property type="match status" value="1"/>
</dbReference>
<evidence type="ECO:0000313" key="14">
    <source>
        <dbReference type="Proteomes" id="UP000694383"/>
    </source>
</evidence>
<dbReference type="FunFam" id="3.30.420.10:FF:000032">
    <property type="entry name" value="Retrovirus-related Pol polyprotein from transposon 297-like Protein"/>
    <property type="match status" value="1"/>
</dbReference>
<keyword evidence="3" id="KW-0064">Aspartyl protease</keyword>
<dbReference type="PROSITE" id="PS00383">
    <property type="entry name" value="TYR_PHOSPHATASE_1"/>
    <property type="match status" value="1"/>
</dbReference>
<evidence type="ECO:0000256" key="7">
    <source>
        <dbReference type="ARBA" id="ARBA00022918"/>
    </source>
</evidence>
<dbReference type="FunFam" id="1.10.340.70:FF:000001">
    <property type="entry name" value="Retrovirus-related Pol polyprotein from transposon gypsy-like Protein"/>
    <property type="match status" value="1"/>
</dbReference>
<dbReference type="Proteomes" id="UP000694383">
    <property type="component" value="Unplaced"/>
</dbReference>
<dbReference type="InterPro" id="IPR050951">
    <property type="entry name" value="Retrovirus_Pol_polyprotein"/>
</dbReference>
<keyword evidence="14" id="KW-1185">Reference proteome</keyword>
<dbReference type="Gene3D" id="1.10.340.70">
    <property type="match status" value="1"/>
</dbReference>
<dbReference type="SUPFAM" id="SSF53098">
    <property type="entry name" value="Ribonuclease H-like"/>
    <property type="match status" value="1"/>
</dbReference>
<dbReference type="InterPro" id="IPR036397">
    <property type="entry name" value="RNaseH_sf"/>
</dbReference>
<keyword evidence="7" id="KW-0695">RNA-directed DNA polymerase</keyword>
<keyword evidence="2" id="KW-0479">Metal-binding</keyword>
<dbReference type="GO" id="GO:0004190">
    <property type="term" value="F:aspartic-type endopeptidase activity"/>
    <property type="evidence" value="ECO:0007669"/>
    <property type="project" value="UniProtKB-KW"/>
</dbReference>
<evidence type="ECO:0000256" key="9">
    <source>
        <dbReference type="ARBA" id="ARBA00023125"/>
    </source>
</evidence>
<keyword evidence="8" id="KW-0548">Nucleotidyltransferase</keyword>
<dbReference type="InterPro" id="IPR016197">
    <property type="entry name" value="Chromo-like_dom_sf"/>
</dbReference>
<dbReference type="InterPro" id="IPR041588">
    <property type="entry name" value="Integrase_H2C2"/>
</dbReference>
<dbReference type="Ensembl" id="ENSOSIT00000005010.1">
    <property type="protein sequence ID" value="ENSOSIP00000004681.1"/>
    <property type="gene ID" value="ENSOSIG00000003197.1"/>
</dbReference>
<dbReference type="InterPro" id="IPR001584">
    <property type="entry name" value="Integrase_cat-core"/>
</dbReference>
<evidence type="ECO:0000256" key="11">
    <source>
        <dbReference type="ARBA" id="ARBA00039658"/>
    </source>
</evidence>
<keyword evidence="1" id="KW-0645">Protease</keyword>
<reference evidence="13" key="2">
    <citation type="submission" date="2025-09" db="UniProtKB">
        <authorList>
            <consortium name="Ensembl"/>
        </authorList>
    </citation>
    <scope>IDENTIFICATION</scope>
</reference>
<dbReference type="InterPro" id="IPR056924">
    <property type="entry name" value="SH3_Tf2-1"/>
</dbReference>
<protein>
    <recommendedName>
        <fullName evidence="11">Gypsy retrotransposon integrase-like protein 1</fullName>
    </recommendedName>
</protein>
<evidence type="ECO:0000256" key="10">
    <source>
        <dbReference type="ARBA" id="ARBA00023172"/>
    </source>
</evidence>
<dbReference type="GO" id="GO:0003677">
    <property type="term" value="F:DNA binding"/>
    <property type="evidence" value="ECO:0007669"/>
    <property type="project" value="UniProtKB-KW"/>
</dbReference>
<dbReference type="AlphaFoldDB" id="A0A8C7WXY3"/>
<dbReference type="GeneTree" id="ENSGT00940000163772"/>